<gene>
    <name evidence="1" type="ORF">DB30_06897</name>
</gene>
<dbReference type="AlphaFoldDB" id="A0A0C2CXE7"/>
<dbReference type="Pfam" id="PF10604">
    <property type="entry name" value="Polyketide_cyc2"/>
    <property type="match status" value="1"/>
</dbReference>
<dbReference type="SUPFAM" id="SSF55961">
    <property type="entry name" value="Bet v1-like"/>
    <property type="match status" value="1"/>
</dbReference>
<dbReference type="EMBL" id="JMCC02000075">
    <property type="protein sequence ID" value="KIG14295.1"/>
    <property type="molecule type" value="Genomic_DNA"/>
</dbReference>
<evidence type="ECO:0000313" key="1">
    <source>
        <dbReference type="EMBL" id="KIG14295.1"/>
    </source>
</evidence>
<evidence type="ECO:0008006" key="3">
    <source>
        <dbReference type="Google" id="ProtNLM"/>
    </source>
</evidence>
<dbReference type="InterPro" id="IPR023393">
    <property type="entry name" value="START-like_dom_sf"/>
</dbReference>
<comment type="caution">
    <text evidence="1">The sequence shown here is derived from an EMBL/GenBank/DDBJ whole genome shotgun (WGS) entry which is preliminary data.</text>
</comment>
<dbReference type="CDD" id="cd07822">
    <property type="entry name" value="SRPBCC_4"/>
    <property type="match status" value="1"/>
</dbReference>
<name>A0A0C2CXE7_9BACT</name>
<organism evidence="1 2">
    <name type="scientific">Enhygromyxa salina</name>
    <dbReference type="NCBI Taxonomy" id="215803"/>
    <lineage>
        <taxon>Bacteria</taxon>
        <taxon>Pseudomonadati</taxon>
        <taxon>Myxococcota</taxon>
        <taxon>Polyangia</taxon>
        <taxon>Nannocystales</taxon>
        <taxon>Nannocystaceae</taxon>
        <taxon>Enhygromyxa</taxon>
    </lineage>
</organism>
<dbReference type="Gene3D" id="3.30.530.20">
    <property type="match status" value="1"/>
</dbReference>
<protein>
    <recommendedName>
        <fullName evidence="3">Polyketide cyclase / dehydrase and lipid transport</fullName>
    </recommendedName>
</protein>
<dbReference type="RefSeq" id="WP_165703955.1">
    <property type="nucleotide sequence ID" value="NZ_JMCC02000075.1"/>
</dbReference>
<proteinExistence type="predicted"/>
<evidence type="ECO:0000313" key="2">
    <source>
        <dbReference type="Proteomes" id="UP000031599"/>
    </source>
</evidence>
<reference evidence="1 2" key="1">
    <citation type="submission" date="2014-12" db="EMBL/GenBank/DDBJ databases">
        <title>Genome assembly of Enhygromyxa salina DSM 15201.</title>
        <authorList>
            <person name="Sharma G."/>
            <person name="Subramanian S."/>
        </authorList>
    </citation>
    <scope>NUCLEOTIDE SEQUENCE [LARGE SCALE GENOMIC DNA]</scope>
    <source>
        <strain evidence="1 2">DSM 15201</strain>
    </source>
</reference>
<dbReference type="InterPro" id="IPR019587">
    <property type="entry name" value="Polyketide_cyclase/dehydratase"/>
</dbReference>
<accession>A0A0C2CXE7</accession>
<dbReference type="Proteomes" id="UP000031599">
    <property type="component" value="Unassembled WGS sequence"/>
</dbReference>
<sequence length="186" mass="20344">MPWYLWIPFIVAGLASMFALSVLTAKIQAPPSAAEPIPPDGKARKLEGERYLEYRVGVTINAPPEAVWALLTNAANFPLWNSTVTSIEGTIAEGQRIKLKAKVAPDRVFPLLVSTFEPHRRMVWEDGNKIFKGVRTFTLESNGTTTTVTMAEVLTGAFLPKIAPKLPDFAPSFEAFASDLKQAAQA</sequence>